<accession>A0A8T3VLI8</accession>
<reference evidence="1" key="1">
    <citation type="submission" date="2019-04" db="EMBL/GenBank/DDBJ databases">
        <title>Evolution of Biomass-Degrading Anaerobic Consortia Revealed by Metagenomics.</title>
        <authorList>
            <person name="Peng X."/>
        </authorList>
    </citation>
    <scope>NUCLEOTIDE SEQUENCE</scope>
    <source>
        <strain evidence="1">SIG12</strain>
    </source>
</reference>
<organism evidence="1 2">
    <name type="scientific">Methanobrevibacter millerae</name>
    <dbReference type="NCBI Taxonomy" id="230361"/>
    <lineage>
        <taxon>Archaea</taxon>
        <taxon>Methanobacteriati</taxon>
        <taxon>Methanobacteriota</taxon>
        <taxon>Methanomada group</taxon>
        <taxon>Methanobacteria</taxon>
        <taxon>Methanobacteriales</taxon>
        <taxon>Methanobacteriaceae</taxon>
        <taxon>Methanobrevibacter</taxon>
    </lineage>
</organism>
<dbReference type="EMBL" id="SUTE01000061">
    <property type="protein sequence ID" value="MBE6505621.1"/>
    <property type="molecule type" value="Genomic_DNA"/>
</dbReference>
<comment type="caution">
    <text evidence="1">The sequence shown here is derived from an EMBL/GenBank/DDBJ whole genome shotgun (WGS) entry which is preliminary data.</text>
</comment>
<evidence type="ECO:0000313" key="1">
    <source>
        <dbReference type="EMBL" id="MBE6505621.1"/>
    </source>
</evidence>
<name>A0A8T3VLI8_9EURY</name>
<protein>
    <submittedName>
        <fullName evidence="1">Uncharacterized protein</fullName>
    </submittedName>
</protein>
<sequence>MLFQKIPGNPQLRFYLSRCVYCGKLYIKTQNRTTYCSYDCRHKSIQDSKARYQRKRRKLIKDGELISNENNFIGTTFLSKHPQKDFKKEHESILKEARRLGVRT</sequence>
<dbReference type="Proteomes" id="UP000762703">
    <property type="component" value="Unassembled WGS sequence"/>
</dbReference>
<proteinExistence type="predicted"/>
<evidence type="ECO:0000313" key="2">
    <source>
        <dbReference type="Proteomes" id="UP000762703"/>
    </source>
</evidence>
<gene>
    <name evidence="1" type="ORF">E7Z73_07785</name>
</gene>
<dbReference type="AlphaFoldDB" id="A0A8T3VLI8"/>
<dbReference type="RefSeq" id="WP_303737269.1">
    <property type="nucleotide sequence ID" value="NZ_SUTE01000061.1"/>
</dbReference>